<feature type="compositionally biased region" description="Polar residues" evidence="1">
    <location>
        <begin position="18"/>
        <end position="36"/>
    </location>
</feature>
<dbReference type="EMBL" id="MU858051">
    <property type="protein sequence ID" value="KAK4218882.1"/>
    <property type="molecule type" value="Genomic_DNA"/>
</dbReference>
<evidence type="ECO:0000313" key="3">
    <source>
        <dbReference type="Proteomes" id="UP001301769"/>
    </source>
</evidence>
<comment type="caution">
    <text evidence="2">The sequence shown here is derived from an EMBL/GenBank/DDBJ whole genome shotgun (WGS) entry which is preliminary data.</text>
</comment>
<sequence length="313" mass="34691">MPPRPAIAGVQAALRAATPSTWRATASPATSLISRYSTSTATQETSSSSGPVPVPPESPNYIKLHEPPQSSEPRLPPIRGHVPVPRQVFTSRDGNRPRRVSPAYVSTIKPKTARQVAGKRPRNDHEARRWELAETRRKALTEGLQGLWDRKRTHDKEERRRSFTRARNNQAAASRPERPDEVLTSSSIGAHVLVTEVPLDPNRFEDAEKAKLAHDAKQAVKADARRDALCQMYMAAGKFIVDEDELEARIHSVFGENQREAAESIWNLHGEPPTLAAEAANVHYNVADIRRKDSNRTVLRQKAVAEALTGGKL</sequence>
<evidence type="ECO:0000313" key="2">
    <source>
        <dbReference type="EMBL" id="KAK4218882.1"/>
    </source>
</evidence>
<organism evidence="2 3">
    <name type="scientific">Rhypophila decipiens</name>
    <dbReference type="NCBI Taxonomy" id="261697"/>
    <lineage>
        <taxon>Eukaryota</taxon>
        <taxon>Fungi</taxon>
        <taxon>Dikarya</taxon>
        <taxon>Ascomycota</taxon>
        <taxon>Pezizomycotina</taxon>
        <taxon>Sordariomycetes</taxon>
        <taxon>Sordariomycetidae</taxon>
        <taxon>Sordariales</taxon>
        <taxon>Naviculisporaceae</taxon>
        <taxon>Rhypophila</taxon>
    </lineage>
</organism>
<proteinExistence type="predicted"/>
<reference evidence="2" key="2">
    <citation type="submission" date="2023-05" db="EMBL/GenBank/DDBJ databases">
        <authorList>
            <consortium name="Lawrence Berkeley National Laboratory"/>
            <person name="Steindorff A."/>
            <person name="Hensen N."/>
            <person name="Bonometti L."/>
            <person name="Westerberg I."/>
            <person name="Brannstrom I.O."/>
            <person name="Guillou S."/>
            <person name="Cros-Aarteil S."/>
            <person name="Calhoun S."/>
            <person name="Haridas S."/>
            <person name="Kuo A."/>
            <person name="Mondo S."/>
            <person name="Pangilinan J."/>
            <person name="Riley R."/>
            <person name="Labutti K."/>
            <person name="Andreopoulos B."/>
            <person name="Lipzen A."/>
            <person name="Chen C."/>
            <person name="Yanf M."/>
            <person name="Daum C."/>
            <person name="Ng V."/>
            <person name="Clum A."/>
            <person name="Ohm R."/>
            <person name="Martin F."/>
            <person name="Silar P."/>
            <person name="Natvig D."/>
            <person name="Lalanne C."/>
            <person name="Gautier V."/>
            <person name="Ament-Velasquez S.L."/>
            <person name="Kruys A."/>
            <person name="Hutchinson M.I."/>
            <person name="Powell A.J."/>
            <person name="Barry K."/>
            <person name="Miller A.N."/>
            <person name="Grigoriev I.V."/>
            <person name="Debuchy R."/>
            <person name="Gladieux P."/>
            <person name="Thoren M.H."/>
            <person name="Johannesson H."/>
        </authorList>
    </citation>
    <scope>NUCLEOTIDE SEQUENCE</scope>
    <source>
        <strain evidence="2">PSN293</strain>
    </source>
</reference>
<keyword evidence="3" id="KW-1185">Reference proteome</keyword>
<protein>
    <submittedName>
        <fullName evidence="2">Uncharacterized protein</fullName>
    </submittedName>
</protein>
<name>A0AAN6YLI1_9PEZI</name>
<accession>A0AAN6YLI1</accession>
<reference evidence="2" key="1">
    <citation type="journal article" date="2023" name="Mol. Phylogenet. Evol.">
        <title>Genome-scale phylogeny and comparative genomics of the fungal order Sordariales.</title>
        <authorList>
            <person name="Hensen N."/>
            <person name="Bonometti L."/>
            <person name="Westerberg I."/>
            <person name="Brannstrom I.O."/>
            <person name="Guillou S."/>
            <person name="Cros-Aarteil S."/>
            <person name="Calhoun S."/>
            <person name="Haridas S."/>
            <person name="Kuo A."/>
            <person name="Mondo S."/>
            <person name="Pangilinan J."/>
            <person name="Riley R."/>
            <person name="LaButti K."/>
            <person name="Andreopoulos B."/>
            <person name="Lipzen A."/>
            <person name="Chen C."/>
            <person name="Yan M."/>
            <person name="Daum C."/>
            <person name="Ng V."/>
            <person name="Clum A."/>
            <person name="Steindorff A."/>
            <person name="Ohm R.A."/>
            <person name="Martin F."/>
            <person name="Silar P."/>
            <person name="Natvig D.O."/>
            <person name="Lalanne C."/>
            <person name="Gautier V."/>
            <person name="Ament-Velasquez S.L."/>
            <person name="Kruys A."/>
            <person name="Hutchinson M.I."/>
            <person name="Powell A.J."/>
            <person name="Barry K."/>
            <person name="Miller A.N."/>
            <person name="Grigoriev I.V."/>
            <person name="Debuchy R."/>
            <person name="Gladieux P."/>
            <person name="Hiltunen Thoren M."/>
            <person name="Johannesson H."/>
        </authorList>
    </citation>
    <scope>NUCLEOTIDE SEQUENCE</scope>
    <source>
        <strain evidence="2">PSN293</strain>
    </source>
</reference>
<dbReference type="Proteomes" id="UP001301769">
    <property type="component" value="Unassembled WGS sequence"/>
</dbReference>
<feature type="region of interest" description="Disordered" evidence="1">
    <location>
        <begin position="1"/>
        <end position="130"/>
    </location>
</feature>
<feature type="compositionally biased region" description="Low complexity" evidence="1">
    <location>
        <begin position="37"/>
        <end position="51"/>
    </location>
</feature>
<dbReference type="InterPro" id="IPR058940">
    <property type="entry name" value="mS26_fungi"/>
</dbReference>
<feature type="compositionally biased region" description="Basic and acidic residues" evidence="1">
    <location>
        <begin position="121"/>
        <end position="130"/>
    </location>
</feature>
<feature type="region of interest" description="Disordered" evidence="1">
    <location>
        <begin position="145"/>
        <end position="184"/>
    </location>
</feature>
<dbReference type="AlphaFoldDB" id="A0AAN6YLI1"/>
<gene>
    <name evidence="2" type="ORF">QBC37DRAFT_411756</name>
</gene>
<feature type="compositionally biased region" description="Basic and acidic residues" evidence="1">
    <location>
        <begin position="148"/>
        <end position="161"/>
    </location>
</feature>
<evidence type="ECO:0000256" key="1">
    <source>
        <dbReference type="SAM" id="MobiDB-lite"/>
    </source>
</evidence>
<dbReference type="CDD" id="cd23703">
    <property type="entry name" value="mS26_PET12"/>
    <property type="match status" value="1"/>
</dbReference>
<dbReference type="Pfam" id="PF26163">
    <property type="entry name" value="mS26"/>
    <property type="match status" value="1"/>
</dbReference>